<dbReference type="OrthoDB" id="9812372at2"/>
<feature type="transmembrane region" description="Helical" evidence="5">
    <location>
        <begin position="12"/>
        <end position="32"/>
    </location>
</feature>
<dbReference type="PANTHER" id="PTHR47529">
    <property type="entry name" value="PEPTIDYL-PROLYL CIS-TRANS ISOMERASE D"/>
    <property type="match status" value="1"/>
</dbReference>
<organism evidence="6 7">
    <name type="scientific">Polynucleobacter duraquae</name>
    <dbReference type="NCBI Taxonomy" id="1835254"/>
    <lineage>
        <taxon>Bacteria</taxon>
        <taxon>Pseudomonadati</taxon>
        <taxon>Pseudomonadota</taxon>
        <taxon>Betaproteobacteria</taxon>
        <taxon>Burkholderiales</taxon>
        <taxon>Burkholderiaceae</taxon>
        <taxon>Polynucleobacter</taxon>
    </lineage>
</organism>
<dbReference type="HOGENOM" id="CLU_023843_1_2_4"/>
<keyword evidence="4" id="KW-0143">Chaperone</keyword>
<dbReference type="Pfam" id="PF13624">
    <property type="entry name" value="SurA_N_3"/>
    <property type="match status" value="1"/>
</dbReference>
<evidence type="ECO:0000313" key="7">
    <source>
        <dbReference type="Proteomes" id="UP000061135"/>
    </source>
</evidence>
<protein>
    <submittedName>
        <fullName evidence="6">Uncharacterized protein</fullName>
    </submittedName>
</protein>
<dbReference type="AlphaFoldDB" id="A0A0E3ZLG1"/>
<dbReference type="PATRIC" id="fig|576611.7.peg.1058"/>
<proteinExistence type="predicted"/>
<dbReference type="GO" id="GO:0005886">
    <property type="term" value="C:plasma membrane"/>
    <property type="evidence" value="ECO:0007669"/>
    <property type="project" value="UniProtKB-SubCell"/>
</dbReference>
<evidence type="ECO:0000256" key="4">
    <source>
        <dbReference type="ARBA" id="ARBA00023186"/>
    </source>
</evidence>
<dbReference type="InterPro" id="IPR052029">
    <property type="entry name" value="PpiD_chaperone"/>
</dbReference>
<keyword evidence="2" id="KW-1003">Cell membrane</keyword>
<dbReference type="EMBL" id="CP007501">
    <property type="protein sequence ID" value="AKD25375.1"/>
    <property type="molecule type" value="Genomic_DNA"/>
</dbReference>
<dbReference type="KEGG" id="pdq:CL55_00010420"/>
<evidence type="ECO:0000256" key="2">
    <source>
        <dbReference type="ARBA" id="ARBA00022475"/>
    </source>
</evidence>
<keyword evidence="3 5" id="KW-0472">Membrane</keyword>
<evidence type="ECO:0000256" key="3">
    <source>
        <dbReference type="ARBA" id="ARBA00023136"/>
    </source>
</evidence>
<accession>A0A0E3ZLG1</accession>
<dbReference type="InterPro" id="IPR027304">
    <property type="entry name" value="Trigger_fact/SurA_dom_sf"/>
</dbReference>
<evidence type="ECO:0000256" key="1">
    <source>
        <dbReference type="ARBA" id="ARBA00004236"/>
    </source>
</evidence>
<keyword evidence="5" id="KW-1133">Transmembrane helix</keyword>
<keyword evidence="7" id="KW-1185">Reference proteome</keyword>
<name>A0A0E3ZLG1_9BURK</name>
<keyword evidence="5" id="KW-0812">Transmembrane</keyword>
<dbReference type="PANTHER" id="PTHR47529:SF1">
    <property type="entry name" value="PERIPLASMIC CHAPERONE PPID"/>
    <property type="match status" value="1"/>
</dbReference>
<gene>
    <name evidence="6" type="ORF">CL55_00010420</name>
</gene>
<sequence>MFDSVRKHQRVLQFVLMLFIVPSFALFGISSYSEFMDKETDIVKVNGKPITAQEVDTAAKRQAERVGGNAQIAQSLPFRQAILNELLQQRILGFAISDLRLQVGKQELVNSLQKIPQIRALYRQDGTFDDLRFKQLLASNGMNEEQFYAGQSFDLKIQQLINSVARTELASPKLSEIVLSLYDTERQVQTLQFNAKDYLAKVNPSADELQAFYEANAKLFERPEYIDVEYIVLRADPKEDSKVFNDKADQFANITYDQADSLKPAADKLKLSIQTQKGVTRAGAAGVSRDHPLANAKVVQSLYGDEALKNKRNTEAVQIAPGVFVSARVVTLYPAQVLPYQDVAAEVKRQVSQRAAEKLAITAASEKLAALEKDPKNVAGFSTATWISRNKPGSLVGPSMDEVMSVNASALPALVSVANPGVGTTIYRIDQVRQPTAVDAKVQKAQAQQIQALAAQSEFAGFMAYWRNSAGVKVINPLKQASAGSAGS</sequence>
<dbReference type="Proteomes" id="UP000061135">
    <property type="component" value="Chromosome"/>
</dbReference>
<dbReference type="STRING" id="1835254.CL55_00010420"/>
<dbReference type="SUPFAM" id="SSF109998">
    <property type="entry name" value="Triger factor/SurA peptide-binding domain-like"/>
    <property type="match status" value="1"/>
</dbReference>
<evidence type="ECO:0000256" key="5">
    <source>
        <dbReference type="SAM" id="Phobius"/>
    </source>
</evidence>
<dbReference type="Gene3D" id="1.10.4030.10">
    <property type="entry name" value="Porin chaperone SurA, peptide-binding domain"/>
    <property type="match status" value="1"/>
</dbReference>
<reference evidence="6 7" key="1">
    <citation type="submission" date="2014-03" db="EMBL/GenBank/DDBJ databases">
        <title>Genome of Polynucleobacter strain MWH-MoK4.</title>
        <authorList>
            <person name="Hahn M.W."/>
        </authorList>
    </citation>
    <scope>NUCLEOTIDE SEQUENCE [LARGE SCALE GENOMIC DNA]</scope>
    <source>
        <strain evidence="6 7">MWH-MoK4</strain>
    </source>
</reference>
<dbReference type="RefSeq" id="WP_046330171.1">
    <property type="nucleotide sequence ID" value="NZ_CP007501.1"/>
</dbReference>
<comment type="subcellular location">
    <subcellularLocation>
        <location evidence="1">Cell membrane</location>
    </subcellularLocation>
</comment>
<evidence type="ECO:0000313" key="6">
    <source>
        <dbReference type="EMBL" id="AKD25375.1"/>
    </source>
</evidence>